<dbReference type="InterPro" id="IPR017023">
    <property type="entry name" value="UCP034039"/>
</dbReference>
<proteinExistence type="predicted"/>
<dbReference type="PIRSF" id="PIRSF034039">
    <property type="entry name" value="UCP034039"/>
    <property type="match status" value="1"/>
</dbReference>
<dbReference type="InterPro" id="IPR052894">
    <property type="entry name" value="AsmA-related"/>
</dbReference>
<sequence>MQTTLLGLAIAFILALLAALIGPYFIDWNQFRPQFEAEASRIIGVPVRVAGELDARLLPAPTLRLRSVTFGGNNDLGRLRADKLDVEFSLGSLMRGEWRATELSVNGMAVDLGLDARGRVDLPSTASGTFNLASLAIERLNLTGRIALHDAASRSTLELTDIAFSGDVRSLAGSVRGDGSFIASGTRYPFRISSGPSADGSATRLHLNIDPGERGILADLEGVLAFDNRLPKFDGALTLAAPATKKPGEAGPTPWKLTTKLKADPAGAKFEQVDASFGPEDTALKVGGVGDIRFGASPLLRAVLSARQVDADKLAGKDDAEPLRILPALRAGLAAIPQAPIPAQIEFNSDQIMLGGRPLQNITTELTTDGRSWTFQRLELRAPGMTQLSLNGAAPGSDSFSGRLSVESSDPDTLVAWLQGRSEVNRRSTRPLRLAGDVTIAANHFAIDKLKADIEGGAVEGRIAFVQTGASNGSRIDTELKADRLDLDAAASFVRALAGPQGEWPEEARLSLDVGRAISAGQELQAFVVRLNYDAKNIVLDQLKFGQVGGLSIDGGGNLDRSNWQGRLVLDLTAASLRPMAPLVEAVSPTLVPRLLAIDSDAGPSAASLVLDLGNDKKGDGDRRSAVAQFDFATPRARGYVQAAATPSLSALRNFDVASLAGGEFTVDTRMSFERSSALLALLGLDRVVAAGDGGARLEGRLSGTWRQPLQLNAKLAGGGLDADAQGSVDLSASEPKASVNLRARNVNLAPLFGTGPAGKSVQNISLASRLTLSGNKLTFDDLDSNASGSHLRGHLAMTLDQEKSVDGEVGLDSLDLVPALAVALGAAGQDSSEPLSAGLIAGWRGRIAFQALRGSLPGGIELRPFSGTIRNDGQSLALDTLKGGVGGGEMTASLDARNGANGLALNARLDLANVDATTLRYRDLALPKGRASVQMALTSQGRSVAALTGALAGNGTVTLDSAEIGGLNPRAFEIAIRASDGGQVADDNRLRQLVEPALSAAPIAVASVQVPFTIRDGRLRVGATPLEAKNARAIVSGGYDIPADQADIRASLTPIMTGLSGAPPEIQLFAAGPPDRLSRTVDLTPLSSWLAVRTIDRETRRLDAIERGEPPPATAALPTLVSPDPVPEPSLTDVPVPGRDPRRAPPKPRVEPKVAPTPKAPQAAPAAPSPPLASQQIAPLPPPIEVRPAPGPPPPRPKPKPPLVLTPSNP</sequence>
<dbReference type="InterPro" id="IPR007844">
    <property type="entry name" value="AsmA"/>
</dbReference>
<gene>
    <name evidence="3" type="ORF">IC761_09345</name>
</gene>
<evidence type="ECO:0000313" key="3">
    <source>
        <dbReference type="EMBL" id="QPF93448.1"/>
    </source>
</evidence>
<feature type="compositionally biased region" description="Low complexity" evidence="1">
    <location>
        <begin position="1157"/>
        <end position="1179"/>
    </location>
</feature>
<dbReference type="AlphaFoldDB" id="A0A7S9H197"/>
<feature type="compositionally biased region" description="Basic and acidic residues" evidence="1">
    <location>
        <begin position="1140"/>
        <end position="1153"/>
    </location>
</feature>
<dbReference type="GO" id="GO:0005886">
    <property type="term" value="C:plasma membrane"/>
    <property type="evidence" value="ECO:0007669"/>
    <property type="project" value="TreeGrafter"/>
</dbReference>
<dbReference type="PANTHER" id="PTHR30441:SF4">
    <property type="entry name" value="PROTEIN ASMA"/>
    <property type="match status" value="1"/>
</dbReference>
<dbReference type="Proteomes" id="UP000594621">
    <property type="component" value="Chromosome"/>
</dbReference>
<accession>A0A7S9H197</accession>
<dbReference type="KEGG" id="bcou:IC761_09345"/>
<feature type="region of interest" description="Disordered" evidence="1">
    <location>
        <begin position="1102"/>
        <end position="1211"/>
    </location>
</feature>
<evidence type="ECO:0000259" key="2">
    <source>
        <dbReference type="Pfam" id="PF05170"/>
    </source>
</evidence>
<dbReference type="RefSeq" id="WP_195802959.1">
    <property type="nucleotide sequence ID" value="NZ_CP061379.1"/>
</dbReference>
<dbReference type="Pfam" id="PF05170">
    <property type="entry name" value="AsmA"/>
    <property type="match status" value="1"/>
</dbReference>
<evidence type="ECO:0000256" key="1">
    <source>
        <dbReference type="SAM" id="MobiDB-lite"/>
    </source>
</evidence>
<keyword evidence="4" id="KW-1185">Reference proteome</keyword>
<reference evidence="3 4" key="1">
    <citation type="submission" date="2020-09" db="EMBL/GenBank/DDBJ databases">
        <title>Complete genomes of bradyrhizobia occurring on native shrubby legumes in Australia.</title>
        <authorList>
            <person name="Lafay B."/>
        </authorList>
    </citation>
    <scope>NUCLEOTIDE SEQUENCE [LARGE SCALE GENOMIC DNA]</scope>
    <source>
        <strain evidence="3 4">BDV5040</strain>
    </source>
</reference>
<dbReference type="EMBL" id="CP061379">
    <property type="protein sequence ID" value="QPF93448.1"/>
    <property type="molecule type" value="Genomic_DNA"/>
</dbReference>
<name>A0A7S9H197_9BRAD</name>
<feature type="domain" description="AsmA" evidence="2">
    <location>
        <begin position="10"/>
        <end position="124"/>
    </location>
</feature>
<dbReference type="PANTHER" id="PTHR30441">
    <property type="entry name" value="DUF748 DOMAIN-CONTAINING PROTEIN"/>
    <property type="match status" value="1"/>
</dbReference>
<organism evidence="3 4">
    <name type="scientific">Bradyrhizobium commune</name>
    <dbReference type="NCBI Taxonomy" id="83627"/>
    <lineage>
        <taxon>Bacteria</taxon>
        <taxon>Pseudomonadati</taxon>
        <taxon>Pseudomonadota</taxon>
        <taxon>Alphaproteobacteria</taxon>
        <taxon>Hyphomicrobiales</taxon>
        <taxon>Nitrobacteraceae</taxon>
        <taxon>Bradyrhizobium</taxon>
    </lineage>
</organism>
<protein>
    <submittedName>
        <fullName evidence="3">AsmA family protein</fullName>
    </submittedName>
</protein>
<dbReference type="GO" id="GO:0090313">
    <property type="term" value="P:regulation of protein targeting to membrane"/>
    <property type="evidence" value="ECO:0007669"/>
    <property type="project" value="TreeGrafter"/>
</dbReference>
<feature type="compositionally biased region" description="Pro residues" evidence="1">
    <location>
        <begin position="1180"/>
        <end position="1211"/>
    </location>
</feature>
<evidence type="ECO:0000313" key="4">
    <source>
        <dbReference type="Proteomes" id="UP000594621"/>
    </source>
</evidence>